<dbReference type="InterPro" id="IPR046358">
    <property type="entry name" value="Flagellin_C"/>
</dbReference>
<dbReference type="PANTHER" id="PTHR42792:SF1">
    <property type="entry name" value="FLAGELLAR HOOK-ASSOCIATED PROTEIN 3"/>
    <property type="match status" value="1"/>
</dbReference>
<dbReference type="GO" id="GO:0005576">
    <property type="term" value="C:extracellular region"/>
    <property type="evidence" value="ECO:0007669"/>
    <property type="project" value="UniProtKB-SubCell"/>
</dbReference>
<evidence type="ECO:0000256" key="3">
    <source>
        <dbReference type="RuleBase" id="RU362073"/>
    </source>
</evidence>
<dbReference type="SUPFAM" id="SSF64518">
    <property type="entry name" value="Phase 1 flagellin"/>
    <property type="match status" value="1"/>
</dbReference>
<comment type="function">
    <text evidence="3">Flagellin is the subunit protein which polymerizes to form the filaments of bacterial flagella.</text>
</comment>
<evidence type="ECO:0000313" key="5">
    <source>
        <dbReference type="Proteomes" id="UP000187266"/>
    </source>
</evidence>
<dbReference type="OrthoDB" id="7312911at2"/>
<proteinExistence type="inferred from homology"/>
<keyword evidence="5" id="KW-1185">Reference proteome</keyword>
<gene>
    <name evidence="4" type="ORF">BV394_05335</name>
</gene>
<reference evidence="4 5" key="1">
    <citation type="submission" date="2017-01" db="EMBL/GenBank/DDBJ databases">
        <title>Genomic analysis of Xuhuaishuia manganoxidans DY6-4.</title>
        <authorList>
            <person name="Wang X."/>
        </authorList>
    </citation>
    <scope>NUCLEOTIDE SEQUENCE [LARGE SCALE GENOMIC DNA]</scope>
    <source>
        <strain evidence="4 5">DY6-4</strain>
    </source>
</reference>
<accession>A0A1U7DH33</accession>
<dbReference type="EMBL" id="CP019124">
    <property type="protein sequence ID" value="APX89209.1"/>
    <property type="molecule type" value="Genomic_DNA"/>
</dbReference>
<organism evidence="4 5">
    <name type="scientific">Brevirhabdus pacifica</name>
    <dbReference type="NCBI Taxonomy" id="1267768"/>
    <lineage>
        <taxon>Bacteria</taxon>
        <taxon>Pseudomonadati</taxon>
        <taxon>Pseudomonadota</taxon>
        <taxon>Alphaproteobacteria</taxon>
        <taxon>Rhodobacterales</taxon>
        <taxon>Paracoccaceae</taxon>
        <taxon>Brevirhabdus</taxon>
    </lineage>
</organism>
<name>A0A1U7DH33_9RHOB</name>
<dbReference type="AlphaFoldDB" id="A0A1U7DH33"/>
<dbReference type="STRING" id="1267768.BV394_05335"/>
<dbReference type="Gene3D" id="1.20.1330.10">
    <property type="entry name" value="f41 fragment of flagellin, N-terminal domain"/>
    <property type="match status" value="1"/>
</dbReference>
<protein>
    <recommendedName>
        <fullName evidence="3">Flagellin</fullName>
    </recommendedName>
</protein>
<accession>A0A2M9DEN9</accession>
<keyword evidence="2 3" id="KW-0975">Bacterial flagellum</keyword>
<keyword evidence="3" id="KW-0964">Secreted</keyword>
<dbReference type="GO" id="GO:0005198">
    <property type="term" value="F:structural molecule activity"/>
    <property type="evidence" value="ECO:0007669"/>
    <property type="project" value="UniProtKB-UniRule"/>
</dbReference>
<dbReference type="Pfam" id="PF00700">
    <property type="entry name" value="Flagellin_C"/>
    <property type="match status" value="1"/>
</dbReference>
<dbReference type="InterPro" id="IPR001492">
    <property type="entry name" value="Flagellin"/>
</dbReference>
<dbReference type="Pfam" id="PF00669">
    <property type="entry name" value="Flagellin_N"/>
    <property type="match status" value="1"/>
</dbReference>
<comment type="subcellular location">
    <subcellularLocation>
        <location evidence="3">Secreted</location>
    </subcellularLocation>
    <subcellularLocation>
        <location evidence="3">Bacterial flagellum</location>
    </subcellularLocation>
</comment>
<evidence type="ECO:0000313" key="4">
    <source>
        <dbReference type="EMBL" id="APX89209.1"/>
    </source>
</evidence>
<comment type="similarity">
    <text evidence="1 3">Belongs to the bacterial flagellin family.</text>
</comment>
<evidence type="ECO:0000256" key="1">
    <source>
        <dbReference type="ARBA" id="ARBA00005709"/>
    </source>
</evidence>
<evidence type="ECO:0000256" key="2">
    <source>
        <dbReference type="ARBA" id="ARBA00023143"/>
    </source>
</evidence>
<dbReference type="InterPro" id="IPR001029">
    <property type="entry name" value="Flagellin_N"/>
</dbReference>
<dbReference type="GO" id="GO:0009288">
    <property type="term" value="C:bacterial-type flagellum"/>
    <property type="evidence" value="ECO:0007669"/>
    <property type="project" value="UniProtKB-SubCell"/>
</dbReference>
<dbReference type="PANTHER" id="PTHR42792">
    <property type="entry name" value="FLAGELLIN"/>
    <property type="match status" value="1"/>
</dbReference>
<sequence>MSSTVNTISTFNAGLDSRRRVAQVNRDLSIAEKELSTGLKADAFDALGGRSYEALALRTRMDRNEGLSNSNKLLAARLDFTALTLSDVRDTAQDFLNLAVPNRSAPSGTVDPLSLEAGAALEQMIARLNVSYQGAFLYSGTTSDVAPMQKWSEVNPATGKSPRDVVQAIVGGGIGNAADAAAKVAQMNAVYQGAAVDPTTNYEATFYNGTPQQTPAGVPEARLEARIESELVLPYGVQANDRPYVQVMQGMAMIAATDVSQIADPGGYETWVSAAVDLISQGIAGMIETESRLGGQQVQLENTQQVQESRRLLYNTQIVALEGADPYEAASRVTALQTQLEATYTISARITRLSFLNYL</sequence>
<dbReference type="Proteomes" id="UP000187266">
    <property type="component" value="Chromosome"/>
</dbReference>
<dbReference type="RefSeq" id="WP_076979232.1">
    <property type="nucleotide sequence ID" value="NZ_CP019124.1"/>
</dbReference>